<reference evidence="7 8" key="1">
    <citation type="submission" date="2019-02" db="EMBL/GenBank/DDBJ databases">
        <title>Deep-cultivation of Planctomycetes and their phenomic and genomic characterization uncovers novel biology.</title>
        <authorList>
            <person name="Wiegand S."/>
            <person name="Jogler M."/>
            <person name="Boedeker C."/>
            <person name="Pinto D."/>
            <person name="Vollmers J."/>
            <person name="Rivas-Marin E."/>
            <person name="Kohn T."/>
            <person name="Peeters S.H."/>
            <person name="Heuer A."/>
            <person name="Rast P."/>
            <person name="Oberbeckmann S."/>
            <person name="Bunk B."/>
            <person name="Jeske O."/>
            <person name="Meyerdierks A."/>
            <person name="Storesund J.E."/>
            <person name="Kallscheuer N."/>
            <person name="Luecker S."/>
            <person name="Lage O.M."/>
            <person name="Pohl T."/>
            <person name="Merkel B.J."/>
            <person name="Hornburger P."/>
            <person name="Mueller R.-W."/>
            <person name="Bruemmer F."/>
            <person name="Labrenz M."/>
            <person name="Spormann A.M."/>
            <person name="Op den Camp H."/>
            <person name="Overmann J."/>
            <person name="Amann R."/>
            <person name="Jetten M.S.M."/>
            <person name="Mascher T."/>
            <person name="Medema M.H."/>
            <person name="Devos D.P."/>
            <person name="Kaster A.-K."/>
            <person name="Ovreas L."/>
            <person name="Rohde M."/>
            <person name="Galperin M.Y."/>
            <person name="Jogler C."/>
        </authorList>
    </citation>
    <scope>NUCLEOTIDE SEQUENCE [LARGE SCALE GENOMIC DNA]</scope>
    <source>
        <strain evidence="7 8">Pan216</strain>
    </source>
</reference>
<dbReference type="InterPro" id="IPR030048">
    <property type="entry name" value="SurE"/>
</dbReference>
<evidence type="ECO:0000256" key="4">
    <source>
        <dbReference type="ARBA" id="ARBA00022723"/>
    </source>
</evidence>
<dbReference type="OrthoDB" id="9780815at2"/>
<evidence type="ECO:0000313" key="7">
    <source>
        <dbReference type="EMBL" id="QDU61367.1"/>
    </source>
</evidence>
<name>A0A518B309_9BACT</name>
<dbReference type="EC" id="3.1.3.5" evidence="3"/>
<dbReference type="GO" id="GO:0008253">
    <property type="term" value="F:5'-nucleotidase activity"/>
    <property type="evidence" value="ECO:0007669"/>
    <property type="project" value="UniProtKB-EC"/>
</dbReference>
<dbReference type="AlphaFoldDB" id="A0A518B309"/>
<dbReference type="EMBL" id="CP036279">
    <property type="protein sequence ID" value="QDU61367.1"/>
    <property type="molecule type" value="Genomic_DNA"/>
</dbReference>
<dbReference type="KEGG" id="knv:Pan216_22230"/>
<dbReference type="GO" id="GO:0046872">
    <property type="term" value="F:metal ion binding"/>
    <property type="evidence" value="ECO:0007669"/>
    <property type="project" value="UniProtKB-KW"/>
</dbReference>
<evidence type="ECO:0000256" key="5">
    <source>
        <dbReference type="ARBA" id="ARBA00022801"/>
    </source>
</evidence>
<dbReference type="Gene3D" id="3.40.1210.10">
    <property type="entry name" value="Survival protein SurE-like phosphatase/nucleotidase"/>
    <property type="match status" value="1"/>
</dbReference>
<dbReference type="InterPro" id="IPR002828">
    <property type="entry name" value="SurE-like_Pase/nucleotidase"/>
</dbReference>
<dbReference type="Pfam" id="PF01975">
    <property type="entry name" value="SurE"/>
    <property type="match status" value="1"/>
</dbReference>
<sequence length="232" mass="25264">MSILITNDDGIEAPGIAALYRAAEGLGKRIVVAPRDTLSGCSHRITMDRPIAIGQRTPTSYGIDGTPADCVRLGLFEFAPDVSLVLSGVNAGGNMGADAFYSGTMAAAREACLFGIPSIAFSQFMRRGLVVDWEVVVTWTRHVLEALLKRGSNDGTFWSVNFPHLEETDAIPPMVDCPLEKSPLPLNYDKGHHVFHYQDRYANRERTEGSDVEVCFGGRITVTKVRAFADDA</sequence>
<feature type="domain" description="Survival protein SurE-like phosphatase/nucleotidase" evidence="6">
    <location>
        <begin position="3"/>
        <end position="169"/>
    </location>
</feature>
<dbReference type="InterPro" id="IPR036523">
    <property type="entry name" value="SurE-like_sf"/>
</dbReference>
<organism evidence="7 8">
    <name type="scientific">Kolteria novifilia</name>
    <dbReference type="NCBI Taxonomy" id="2527975"/>
    <lineage>
        <taxon>Bacteria</taxon>
        <taxon>Pseudomonadati</taxon>
        <taxon>Planctomycetota</taxon>
        <taxon>Planctomycetia</taxon>
        <taxon>Kolteriales</taxon>
        <taxon>Kolteriaceae</taxon>
        <taxon>Kolteria</taxon>
    </lineage>
</organism>
<keyword evidence="5 7" id="KW-0378">Hydrolase</keyword>
<comment type="catalytic activity">
    <reaction evidence="1">
        <text>a ribonucleoside 5'-phosphate + H2O = a ribonucleoside + phosphate</text>
        <dbReference type="Rhea" id="RHEA:12484"/>
        <dbReference type="ChEBI" id="CHEBI:15377"/>
        <dbReference type="ChEBI" id="CHEBI:18254"/>
        <dbReference type="ChEBI" id="CHEBI:43474"/>
        <dbReference type="ChEBI" id="CHEBI:58043"/>
        <dbReference type="EC" id="3.1.3.5"/>
    </reaction>
</comment>
<dbReference type="NCBIfam" id="NF001493">
    <property type="entry name" value="PRK00346.2-3"/>
    <property type="match status" value="1"/>
</dbReference>
<accession>A0A518B309</accession>
<comment type="similarity">
    <text evidence="2">Belongs to the SurE nucleotidase family.</text>
</comment>
<gene>
    <name evidence="7" type="primary">surE_1</name>
    <name evidence="7" type="ORF">Pan216_22230</name>
</gene>
<proteinExistence type="inferred from homology"/>
<keyword evidence="4" id="KW-0479">Metal-binding</keyword>
<keyword evidence="8" id="KW-1185">Reference proteome</keyword>
<evidence type="ECO:0000256" key="2">
    <source>
        <dbReference type="ARBA" id="ARBA00011062"/>
    </source>
</evidence>
<evidence type="ECO:0000256" key="3">
    <source>
        <dbReference type="ARBA" id="ARBA00012643"/>
    </source>
</evidence>
<protein>
    <recommendedName>
        <fullName evidence="3">5'-nucleotidase</fullName>
        <ecNumber evidence="3">3.1.3.5</ecNumber>
    </recommendedName>
</protein>
<dbReference type="SUPFAM" id="SSF64167">
    <property type="entry name" value="SurE-like"/>
    <property type="match status" value="1"/>
</dbReference>
<evidence type="ECO:0000259" key="6">
    <source>
        <dbReference type="Pfam" id="PF01975"/>
    </source>
</evidence>
<dbReference type="NCBIfam" id="TIGR00087">
    <property type="entry name" value="surE"/>
    <property type="match status" value="1"/>
</dbReference>
<evidence type="ECO:0000256" key="1">
    <source>
        <dbReference type="ARBA" id="ARBA00000815"/>
    </source>
</evidence>
<dbReference type="PANTHER" id="PTHR30457:SF0">
    <property type="entry name" value="PHOSPHATASE, PUTATIVE (AFU_ORTHOLOGUE AFUA_4G01070)-RELATED"/>
    <property type="match status" value="1"/>
</dbReference>
<evidence type="ECO:0000313" key="8">
    <source>
        <dbReference type="Proteomes" id="UP000317093"/>
    </source>
</evidence>
<dbReference type="RefSeq" id="WP_145257967.1">
    <property type="nucleotide sequence ID" value="NZ_CP036279.1"/>
</dbReference>
<dbReference type="Proteomes" id="UP000317093">
    <property type="component" value="Chromosome"/>
</dbReference>
<dbReference type="PANTHER" id="PTHR30457">
    <property type="entry name" value="5'-NUCLEOTIDASE SURE"/>
    <property type="match status" value="1"/>
</dbReference>